<feature type="transmembrane region" description="Helical" evidence="9">
    <location>
        <begin position="412"/>
        <end position="433"/>
    </location>
</feature>
<keyword evidence="4" id="KW-1003">Cell membrane</keyword>
<proteinExistence type="inferred from homology"/>
<dbReference type="AlphaFoldDB" id="A0A916RMC3"/>
<reference evidence="10" key="2">
    <citation type="submission" date="2020-09" db="EMBL/GenBank/DDBJ databases">
        <authorList>
            <person name="Sun Q."/>
            <person name="Zhou Y."/>
        </authorList>
    </citation>
    <scope>NUCLEOTIDE SEQUENCE</scope>
    <source>
        <strain evidence="10">CGMCC 1.15320</strain>
    </source>
</reference>
<keyword evidence="5 9" id="KW-0812">Transmembrane</keyword>
<organism evidence="10 11">
    <name type="scientific">Nitratireductor aestuarii</name>
    <dbReference type="NCBI Taxonomy" id="1735103"/>
    <lineage>
        <taxon>Bacteria</taxon>
        <taxon>Pseudomonadati</taxon>
        <taxon>Pseudomonadota</taxon>
        <taxon>Alphaproteobacteria</taxon>
        <taxon>Hyphomicrobiales</taxon>
        <taxon>Phyllobacteriaceae</taxon>
        <taxon>Nitratireductor</taxon>
    </lineage>
</organism>
<evidence type="ECO:0000256" key="8">
    <source>
        <dbReference type="ARBA" id="ARBA00023136"/>
    </source>
</evidence>
<dbReference type="GO" id="GO:0005886">
    <property type="term" value="C:plasma membrane"/>
    <property type="evidence" value="ECO:0007669"/>
    <property type="project" value="UniProtKB-SubCell"/>
</dbReference>
<evidence type="ECO:0000256" key="2">
    <source>
        <dbReference type="ARBA" id="ARBA00009261"/>
    </source>
</evidence>
<evidence type="ECO:0000256" key="4">
    <source>
        <dbReference type="ARBA" id="ARBA00022475"/>
    </source>
</evidence>
<protein>
    <submittedName>
        <fullName evidence="10">Sodium:alanine symporter</fullName>
    </submittedName>
</protein>
<dbReference type="PRINTS" id="PR00175">
    <property type="entry name" value="NAALASMPORT"/>
</dbReference>
<evidence type="ECO:0000256" key="9">
    <source>
        <dbReference type="RuleBase" id="RU363064"/>
    </source>
</evidence>
<evidence type="ECO:0000256" key="1">
    <source>
        <dbReference type="ARBA" id="ARBA00004651"/>
    </source>
</evidence>
<keyword evidence="9" id="KW-0997">Cell inner membrane</keyword>
<keyword evidence="8 9" id="KW-0472">Membrane</keyword>
<comment type="subcellular location">
    <subcellularLocation>
        <location evidence="9">Cell inner membrane</location>
        <topology evidence="9">Multi-pass membrane protein</topology>
    </subcellularLocation>
    <subcellularLocation>
        <location evidence="1">Cell membrane</location>
        <topology evidence="1">Multi-pass membrane protein</topology>
    </subcellularLocation>
</comment>
<gene>
    <name evidence="10" type="ORF">GCM10011385_11320</name>
</gene>
<evidence type="ECO:0000256" key="3">
    <source>
        <dbReference type="ARBA" id="ARBA00022448"/>
    </source>
</evidence>
<evidence type="ECO:0000313" key="10">
    <source>
        <dbReference type="EMBL" id="GGA59353.1"/>
    </source>
</evidence>
<dbReference type="GO" id="GO:0005283">
    <property type="term" value="F:amino acid:sodium symporter activity"/>
    <property type="evidence" value="ECO:0007669"/>
    <property type="project" value="InterPro"/>
</dbReference>
<comment type="caution">
    <text evidence="10">The sequence shown here is derived from an EMBL/GenBank/DDBJ whole genome shotgun (WGS) entry which is preliminary data.</text>
</comment>
<feature type="transmembrane region" description="Helical" evidence="9">
    <location>
        <begin position="294"/>
        <end position="318"/>
    </location>
</feature>
<feature type="transmembrane region" description="Helical" evidence="9">
    <location>
        <begin position="348"/>
        <end position="369"/>
    </location>
</feature>
<keyword evidence="3 9" id="KW-0813">Transport</keyword>
<keyword evidence="6 9" id="KW-0769">Symport</keyword>
<feature type="transmembrane region" description="Helical" evidence="9">
    <location>
        <begin position="381"/>
        <end position="400"/>
    </location>
</feature>
<dbReference type="PANTHER" id="PTHR30330:SF1">
    <property type="entry name" value="AMINO-ACID CARRIER PROTEIN ALST"/>
    <property type="match status" value="1"/>
</dbReference>
<dbReference type="Gene3D" id="1.20.1740.10">
    <property type="entry name" value="Amino acid/polyamine transporter I"/>
    <property type="match status" value="1"/>
</dbReference>
<dbReference type="Pfam" id="PF01235">
    <property type="entry name" value="Na_Ala_symp"/>
    <property type="match status" value="1"/>
</dbReference>
<dbReference type="PANTHER" id="PTHR30330">
    <property type="entry name" value="AGSS FAMILY TRANSPORTER, SODIUM-ALANINE"/>
    <property type="match status" value="1"/>
</dbReference>
<feature type="transmembrane region" description="Helical" evidence="9">
    <location>
        <begin position="62"/>
        <end position="86"/>
    </location>
</feature>
<dbReference type="Proteomes" id="UP000636264">
    <property type="component" value="Unassembled WGS sequence"/>
</dbReference>
<feature type="transmembrane region" description="Helical" evidence="9">
    <location>
        <begin position="212"/>
        <end position="229"/>
    </location>
</feature>
<dbReference type="EMBL" id="BMIF01000002">
    <property type="protein sequence ID" value="GGA59353.1"/>
    <property type="molecule type" value="Genomic_DNA"/>
</dbReference>
<keyword evidence="11" id="KW-1185">Reference proteome</keyword>
<keyword evidence="7 9" id="KW-1133">Transmembrane helix</keyword>
<reference evidence="10" key="1">
    <citation type="journal article" date="2014" name="Int. J. Syst. Evol. Microbiol.">
        <title>Complete genome sequence of Corynebacterium casei LMG S-19264T (=DSM 44701T), isolated from a smear-ripened cheese.</title>
        <authorList>
            <consortium name="US DOE Joint Genome Institute (JGI-PGF)"/>
            <person name="Walter F."/>
            <person name="Albersmeier A."/>
            <person name="Kalinowski J."/>
            <person name="Ruckert C."/>
        </authorList>
    </citation>
    <scope>NUCLEOTIDE SEQUENCE</scope>
    <source>
        <strain evidence="10">CGMCC 1.15320</strain>
    </source>
</reference>
<dbReference type="FunFam" id="1.20.1740.10:FF:000004">
    <property type="entry name" value="Sodium:alanine symporter family protein"/>
    <property type="match status" value="1"/>
</dbReference>
<dbReference type="NCBIfam" id="TIGR00835">
    <property type="entry name" value="agcS"/>
    <property type="match status" value="1"/>
</dbReference>
<name>A0A916RMC3_9HYPH</name>
<dbReference type="InterPro" id="IPR001463">
    <property type="entry name" value="Na/Ala_symport"/>
</dbReference>
<sequence>MGDVISYSSYIIWNYILIYVLIGVGLFFTVKLRFIQVLYFSEMWRALRGKAADPGGISPFQALAISLASRVGTGNLTGVALALYLGGPGTVFWMWVVASLGMATAYAESMLAQLYKIRGVDGRYRGGPAFYISRGLHAPKAAAVFSICLIINFGLIFNAVQANSISDVMEGALNIPKAASGAMLMLLAAVVLFGGLRYIAKVVQVVMPIMSVSYLLLALSIIAVNFSVVPDLLAEIVRSAFGVREAAGGIAGSMAAAMLNGVKRGFFSNEAGMGSAPNIAAVARPDPHHPAAQGLVQALGVFIDTILICTATAIIILLSGVLEPGSGLNGAQLTQQALSVHLGDAGRYFIAVAIFCFAFASILGNYTYAENAMNYLGARSRFSLTLLRCFVLATIMWGSVTHVETVFCIADITMGIMGAINLTAILLLSDAVIKVTYDYFHQRKEGAAPEFNLASFPDLRGTVDSNIWSPQRA</sequence>
<feature type="transmembrane region" description="Helical" evidence="9">
    <location>
        <begin position="141"/>
        <end position="160"/>
    </location>
</feature>
<dbReference type="RefSeq" id="WP_188719968.1">
    <property type="nucleotide sequence ID" value="NZ_BMIF01000002.1"/>
</dbReference>
<feature type="transmembrane region" description="Helical" evidence="9">
    <location>
        <begin position="180"/>
        <end position="200"/>
    </location>
</feature>
<accession>A0A916RMC3</accession>
<comment type="similarity">
    <text evidence="2 9">Belongs to the alanine or glycine:cation symporter (AGCS) (TC 2.A.25) family.</text>
</comment>
<evidence type="ECO:0000256" key="6">
    <source>
        <dbReference type="ARBA" id="ARBA00022847"/>
    </source>
</evidence>
<evidence type="ECO:0000256" key="7">
    <source>
        <dbReference type="ARBA" id="ARBA00022989"/>
    </source>
</evidence>
<feature type="transmembrane region" description="Helical" evidence="9">
    <location>
        <begin position="12"/>
        <end position="41"/>
    </location>
</feature>
<evidence type="ECO:0000313" key="11">
    <source>
        <dbReference type="Proteomes" id="UP000636264"/>
    </source>
</evidence>
<evidence type="ECO:0000256" key="5">
    <source>
        <dbReference type="ARBA" id="ARBA00022692"/>
    </source>
</evidence>